<evidence type="ECO:0000259" key="2">
    <source>
        <dbReference type="Pfam" id="PF02719"/>
    </source>
</evidence>
<sequence>MKISDKTIMIFGGSGSLGNRLIETYINNNIIVNYSRDESKHWSMELKYKSDKLKNIIGDIRDFDKVQQSIMRVNPDIIIIAAALKHIDRCEYEINECLDTNIKGLQNVLKVTEINRSDLSNLKAVCFVSTDKACSPVNSYGMSKAICETLIVEKSKYIKDIKYVCVRYGNVLNSRGSIIPILENKGSDPNCNQFTLTHTSMTRFIMTLDDSVKLIEYAIINGNSGEIVIPKLNSMYIKDMIELFADKYNKPIVITGLRSGERMYESLINDTQSMKTVPRGDYYHILPTYDPTIVTEEFYEYSSKQNILSKQELEDYLNRVNLL</sequence>
<evidence type="ECO:0000313" key="3">
    <source>
        <dbReference type="EMBL" id="UFX99824.1"/>
    </source>
</evidence>
<gene>
    <name evidence="3" type="ORF">Mb0566</name>
</gene>
<proteinExistence type="inferred from homology"/>
<dbReference type="Pfam" id="PF02719">
    <property type="entry name" value="Polysacc_synt_2"/>
    <property type="match status" value="1"/>
</dbReference>
<accession>A0A8K1T166</accession>
<dbReference type="PANTHER" id="PTHR43318">
    <property type="entry name" value="UDP-N-ACETYLGLUCOSAMINE 4,6-DEHYDRATASE"/>
    <property type="match status" value="1"/>
</dbReference>
<comment type="similarity">
    <text evidence="1">Belongs to the polysaccharide synthase family.</text>
</comment>
<dbReference type="EMBL" id="MH046811">
    <property type="protein sequence ID" value="UFX99824.1"/>
    <property type="molecule type" value="Genomic_DNA"/>
</dbReference>
<reference evidence="3" key="1">
    <citation type="submission" date="2018-03" db="EMBL/GenBank/DDBJ databases">
        <title>Draft genome sequences of Megaviruse, new member of the family Mimiviridae isolated from water in Shanghai, China.</title>
        <authorList>
            <person name="Xia Y."/>
        </authorList>
    </citation>
    <scope>NUCLEOTIDE SEQUENCE</scope>
    <source>
        <strain evidence="3">SH</strain>
    </source>
</reference>
<dbReference type="Gene3D" id="3.40.50.720">
    <property type="entry name" value="NAD(P)-binding Rossmann-like Domain"/>
    <property type="match status" value="1"/>
</dbReference>
<protein>
    <submittedName>
        <fullName evidence="3">dTDP-d-glucose 4 6-dehydratase</fullName>
    </submittedName>
</protein>
<feature type="domain" description="Polysaccharide biosynthesis protein CapD-like" evidence="2">
    <location>
        <begin position="8"/>
        <end position="285"/>
    </location>
</feature>
<dbReference type="InterPro" id="IPR051203">
    <property type="entry name" value="Polysaccharide_Synthase-Rel"/>
</dbReference>
<dbReference type="InterPro" id="IPR003869">
    <property type="entry name" value="Polysac_CapD-like"/>
</dbReference>
<evidence type="ECO:0000256" key="1">
    <source>
        <dbReference type="ARBA" id="ARBA00007430"/>
    </source>
</evidence>
<organism evidence="3">
    <name type="scientific">Megavirus baoshan</name>
    <dbReference type="NCBI Taxonomy" id="2496520"/>
    <lineage>
        <taxon>Viruses</taxon>
        <taxon>Varidnaviria</taxon>
        <taxon>Bamfordvirae</taxon>
        <taxon>Nucleocytoviricota</taxon>
        <taxon>Megaviricetes</taxon>
        <taxon>Imitervirales</taxon>
        <taxon>Mimiviridae</taxon>
        <taxon>Megamimivirinae</taxon>
        <taxon>Megavirus</taxon>
        <taxon>Megavirus baoshanense</taxon>
    </lineage>
</organism>
<dbReference type="InterPro" id="IPR036291">
    <property type="entry name" value="NAD(P)-bd_dom_sf"/>
</dbReference>
<dbReference type="SUPFAM" id="SSF51735">
    <property type="entry name" value="NAD(P)-binding Rossmann-fold domains"/>
    <property type="match status" value="1"/>
</dbReference>
<name>A0A8K1T166_9VIRU</name>
<dbReference type="PANTHER" id="PTHR43318:SF2">
    <property type="entry name" value="UDP-N-ACETYLGLUCOSAMINE 4,6-DEHYDRATASE (INVERTING)"/>
    <property type="match status" value="1"/>
</dbReference>